<keyword evidence="5 10" id="KW-0812">Transmembrane</keyword>
<dbReference type="GO" id="GO:0033281">
    <property type="term" value="C:TAT protein transport complex"/>
    <property type="evidence" value="ECO:0007669"/>
    <property type="project" value="UniProtKB-UniRule"/>
</dbReference>
<dbReference type="PRINTS" id="PR01506">
    <property type="entry name" value="TATBPROTEIN"/>
</dbReference>
<dbReference type="NCBIfam" id="TIGR01410">
    <property type="entry name" value="tatB"/>
    <property type="match status" value="1"/>
</dbReference>
<keyword evidence="7 10" id="KW-1133">Transmembrane helix</keyword>
<evidence type="ECO:0000256" key="7">
    <source>
        <dbReference type="ARBA" id="ARBA00022989"/>
    </source>
</evidence>
<proteinExistence type="inferred from homology"/>
<reference evidence="11 12" key="1">
    <citation type="submission" date="2020-08" db="EMBL/GenBank/DDBJ databases">
        <title>Genomic Encyclopedia of Type Strains, Phase IV (KMG-IV): sequencing the most valuable type-strain genomes for metagenomic binning, comparative biology and taxonomic classification.</title>
        <authorList>
            <person name="Goeker M."/>
        </authorList>
    </citation>
    <scope>NUCLEOTIDE SEQUENCE [LARGE SCALE GENOMIC DNA]</scope>
    <source>
        <strain evidence="11 12">DSM 106739</strain>
    </source>
</reference>
<dbReference type="SUPFAM" id="SSF58113">
    <property type="entry name" value="Apolipoprotein A-I"/>
    <property type="match status" value="1"/>
</dbReference>
<evidence type="ECO:0000313" key="11">
    <source>
        <dbReference type="EMBL" id="MBB4012728.1"/>
    </source>
</evidence>
<dbReference type="PANTHER" id="PTHR33162">
    <property type="entry name" value="SEC-INDEPENDENT PROTEIN TRANSLOCASE PROTEIN TATA, CHLOROPLASTIC"/>
    <property type="match status" value="1"/>
</dbReference>
<dbReference type="RefSeq" id="WP_183634509.1">
    <property type="nucleotide sequence ID" value="NZ_BAABLE010000011.1"/>
</dbReference>
<dbReference type="Gene3D" id="1.20.5.3310">
    <property type="match status" value="1"/>
</dbReference>
<keyword evidence="3 10" id="KW-1003">Cell membrane</keyword>
<dbReference type="InterPro" id="IPR018448">
    <property type="entry name" value="TatB"/>
</dbReference>
<comment type="caution">
    <text evidence="11">The sequence shown here is derived from an EMBL/GenBank/DDBJ whole genome shotgun (WGS) entry which is preliminary data.</text>
</comment>
<keyword evidence="4" id="KW-0997">Cell inner membrane</keyword>
<evidence type="ECO:0000256" key="3">
    <source>
        <dbReference type="ARBA" id="ARBA00022475"/>
    </source>
</evidence>
<comment type="function">
    <text evidence="10">Part of the twin-arginine translocation (Tat) system that transports large folded proteins containing a characteristic twin-arginine motif in their signal peptide across membranes. Together with TatC, TatB is part of a receptor directly interacting with Tat signal peptides. TatB may form an oligomeric binding site that transiently accommodates folded Tat precursor proteins before their translocation.</text>
</comment>
<evidence type="ECO:0000256" key="2">
    <source>
        <dbReference type="ARBA" id="ARBA00022448"/>
    </source>
</evidence>
<dbReference type="GO" id="GO:0008320">
    <property type="term" value="F:protein transmembrane transporter activity"/>
    <property type="evidence" value="ECO:0007669"/>
    <property type="project" value="UniProtKB-UniRule"/>
</dbReference>
<name>A0A840BME0_9RHOO</name>
<evidence type="ECO:0000256" key="4">
    <source>
        <dbReference type="ARBA" id="ARBA00022519"/>
    </source>
</evidence>
<keyword evidence="8 10" id="KW-0811">Translocation</keyword>
<dbReference type="Proteomes" id="UP000561045">
    <property type="component" value="Unassembled WGS sequence"/>
</dbReference>
<comment type="similarity">
    <text evidence="10">Belongs to the TatB family.</text>
</comment>
<keyword evidence="6 10" id="KW-0653">Protein transport</keyword>
<dbReference type="EMBL" id="JACIET010000001">
    <property type="protein sequence ID" value="MBB4012728.1"/>
    <property type="molecule type" value="Genomic_DNA"/>
</dbReference>
<dbReference type="InterPro" id="IPR003369">
    <property type="entry name" value="TatA/B/E"/>
</dbReference>
<comment type="subcellular location">
    <subcellularLocation>
        <location evidence="10">Cell membrane</location>
        <topology evidence="10">Single-pass membrane protein</topology>
    </subcellularLocation>
    <subcellularLocation>
        <location evidence="1">Membrane</location>
        <topology evidence="1">Single-pass membrane protein</topology>
    </subcellularLocation>
</comment>
<organism evidence="11 12">
    <name type="scientific">Niveibacterium umoris</name>
    <dbReference type="NCBI Taxonomy" id="1193620"/>
    <lineage>
        <taxon>Bacteria</taxon>
        <taxon>Pseudomonadati</taxon>
        <taxon>Pseudomonadota</taxon>
        <taxon>Betaproteobacteria</taxon>
        <taxon>Rhodocyclales</taxon>
        <taxon>Rhodocyclaceae</taxon>
        <taxon>Niveibacterium</taxon>
    </lineage>
</organism>
<keyword evidence="2 10" id="KW-0813">Transport</keyword>
<evidence type="ECO:0000256" key="5">
    <source>
        <dbReference type="ARBA" id="ARBA00022692"/>
    </source>
</evidence>
<evidence type="ECO:0000256" key="6">
    <source>
        <dbReference type="ARBA" id="ARBA00022927"/>
    </source>
</evidence>
<keyword evidence="12" id="KW-1185">Reference proteome</keyword>
<evidence type="ECO:0000313" key="12">
    <source>
        <dbReference type="Proteomes" id="UP000561045"/>
    </source>
</evidence>
<dbReference type="GO" id="GO:0043953">
    <property type="term" value="P:protein transport by the Tat complex"/>
    <property type="evidence" value="ECO:0007669"/>
    <property type="project" value="UniProtKB-UniRule"/>
</dbReference>
<accession>A0A840BME0</accession>
<comment type="subunit">
    <text evidence="10">The Tat system comprises two distinct complexes: a TatABC complex, containing multiple copies of TatA, TatB and TatC subunits, and a separate TatA complex, containing only TatA subunits. Substrates initially bind to the TatABC complex, which probably triggers association of the separate TatA complex to form the active translocon.</text>
</comment>
<dbReference type="PANTHER" id="PTHR33162:SF1">
    <property type="entry name" value="SEC-INDEPENDENT PROTEIN TRANSLOCASE PROTEIN TATA, CHLOROPLASTIC"/>
    <property type="match status" value="1"/>
</dbReference>
<evidence type="ECO:0000256" key="1">
    <source>
        <dbReference type="ARBA" id="ARBA00004167"/>
    </source>
</evidence>
<dbReference type="AlphaFoldDB" id="A0A840BME0"/>
<dbReference type="Pfam" id="PF02416">
    <property type="entry name" value="TatA_B_E"/>
    <property type="match status" value="1"/>
</dbReference>
<sequence>MFDINFGELAVIGVVALVVIGPERLPRVARTAGHLLGRLQRHVAEVKADISREIQLDEMRRLQAQVTDSARELQSSIREQAREFEAAMQPAVDELKSLSSHEVLPVESPAVASVAELPPSLESVGEVAPVATDAAPVAAVDDTQLDLFGTPAPASTHKT</sequence>
<gene>
    <name evidence="10" type="primary">tatB</name>
    <name evidence="11" type="ORF">GGR36_002036</name>
</gene>
<evidence type="ECO:0000256" key="10">
    <source>
        <dbReference type="HAMAP-Rule" id="MF_00237"/>
    </source>
</evidence>
<keyword evidence="9 10" id="KW-0472">Membrane</keyword>
<protein>
    <recommendedName>
        <fullName evidence="10">Sec-independent protein translocase protein TatB</fullName>
    </recommendedName>
</protein>
<evidence type="ECO:0000256" key="8">
    <source>
        <dbReference type="ARBA" id="ARBA00023010"/>
    </source>
</evidence>
<evidence type="ECO:0000256" key="9">
    <source>
        <dbReference type="ARBA" id="ARBA00023136"/>
    </source>
</evidence>
<dbReference type="HAMAP" id="MF_00237">
    <property type="entry name" value="TatB"/>
    <property type="match status" value="1"/>
</dbReference>